<evidence type="ECO:0000256" key="7">
    <source>
        <dbReference type="ARBA" id="ARBA00022989"/>
    </source>
</evidence>
<dbReference type="GO" id="GO:0008320">
    <property type="term" value="F:protein transmembrane transporter activity"/>
    <property type="evidence" value="ECO:0007669"/>
    <property type="project" value="InterPro"/>
</dbReference>
<dbReference type="Proteomes" id="UP000275846">
    <property type="component" value="Unassembled WGS sequence"/>
</dbReference>
<evidence type="ECO:0000256" key="8">
    <source>
        <dbReference type="ARBA" id="ARBA00023010"/>
    </source>
</evidence>
<organism evidence="13">
    <name type="scientific">Schistocephalus solidus</name>
    <name type="common">Tapeworm</name>
    <dbReference type="NCBI Taxonomy" id="70667"/>
    <lineage>
        <taxon>Eukaryota</taxon>
        <taxon>Metazoa</taxon>
        <taxon>Spiralia</taxon>
        <taxon>Lophotrochozoa</taxon>
        <taxon>Platyhelminthes</taxon>
        <taxon>Cestoda</taxon>
        <taxon>Eucestoda</taxon>
        <taxon>Diphyllobothriidea</taxon>
        <taxon>Diphyllobothriidae</taxon>
        <taxon>Schistocephalus</taxon>
    </lineage>
</organism>
<keyword evidence="9 10" id="KW-0472">Membrane</keyword>
<name>A0A183TKC9_SCHSO</name>
<keyword evidence="6" id="KW-0653">Protein transport</keyword>
<proteinExistence type="inferred from homology"/>
<dbReference type="InterPro" id="IPR008158">
    <property type="entry name" value="Translocase_Sec61-g"/>
</dbReference>
<dbReference type="AlphaFoldDB" id="A0A183TKC9"/>
<evidence type="ECO:0000313" key="11">
    <source>
        <dbReference type="EMBL" id="VDM03313.1"/>
    </source>
</evidence>
<evidence type="ECO:0000313" key="13">
    <source>
        <dbReference type="WBParaSite" id="SSLN_0001757401-mRNA-1"/>
    </source>
</evidence>
<evidence type="ECO:0000256" key="3">
    <source>
        <dbReference type="ARBA" id="ARBA00022448"/>
    </source>
</evidence>
<evidence type="ECO:0000313" key="12">
    <source>
        <dbReference type="Proteomes" id="UP000275846"/>
    </source>
</evidence>
<dbReference type="NCBIfam" id="TIGR00327">
    <property type="entry name" value="secE_euk_arch"/>
    <property type="match status" value="1"/>
</dbReference>
<dbReference type="Pfam" id="PF00584">
    <property type="entry name" value="SecE"/>
    <property type="match status" value="1"/>
</dbReference>
<sequence length="68" mass="7456">MDQVSAVSDPLISFAKASVHFFHRCTKPDRKEFKKNVIATTIGFFAMGILGFVIKLVFVPINSIIVGG</sequence>
<dbReference type="Gene3D" id="1.20.5.820">
    <property type="entry name" value="Preprotein translocase SecE subunit"/>
    <property type="match status" value="1"/>
</dbReference>
<reference evidence="13" key="1">
    <citation type="submission" date="2016-06" db="UniProtKB">
        <authorList>
            <consortium name="WormBaseParasite"/>
        </authorList>
    </citation>
    <scope>IDENTIFICATION</scope>
</reference>
<evidence type="ECO:0000256" key="10">
    <source>
        <dbReference type="SAM" id="Phobius"/>
    </source>
</evidence>
<gene>
    <name evidence="11" type="ORF">SSLN_LOCUS16927</name>
</gene>
<dbReference type="GO" id="GO:0006605">
    <property type="term" value="P:protein targeting"/>
    <property type="evidence" value="ECO:0007669"/>
    <property type="project" value="InterPro"/>
</dbReference>
<keyword evidence="5" id="KW-0256">Endoplasmic reticulum</keyword>
<dbReference type="WBParaSite" id="SSLN_0001757401-mRNA-1">
    <property type="protein sequence ID" value="SSLN_0001757401-mRNA-1"/>
    <property type="gene ID" value="SSLN_0001757401"/>
</dbReference>
<comment type="subcellular location">
    <subcellularLocation>
        <location evidence="1">Endoplasmic reticulum membrane</location>
        <topology evidence="1">Single-pass membrane protein</topology>
    </subcellularLocation>
</comment>
<keyword evidence="12" id="KW-1185">Reference proteome</keyword>
<accession>A0A183TKC9</accession>
<dbReference type="HAMAP" id="MF_00422">
    <property type="entry name" value="SecE"/>
    <property type="match status" value="1"/>
</dbReference>
<dbReference type="InterPro" id="IPR001901">
    <property type="entry name" value="Translocase_SecE/Sec61-g"/>
</dbReference>
<comment type="similarity">
    <text evidence="2">Belongs to the SecE/SEC61-gamma family.</text>
</comment>
<dbReference type="STRING" id="70667.A0A183TKC9"/>
<protein>
    <submittedName>
        <fullName evidence="13">Protein transport protein Sec61 subunit gamma</fullName>
    </submittedName>
</protein>
<evidence type="ECO:0000256" key="4">
    <source>
        <dbReference type="ARBA" id="ARBA00022692"/>
    </source>
</evidence>
<reference evidence="11 12" key="2">
    <citation type="submission" date="2018-11" db="EMBL/GenBank/DDBJ databases">
        <authorList>
            <consortium name="Pathogen Informatics"/>
        </authorList>
    </citation>
    <scope>NUCLEOTIDE SEQUENCE [LARGE SCALE GENOMIC DNA]</scope>
    <source>
        <strain evidence="11 12">NST_G2</strain>
    </source>
</reference>
<dbReference type="OrthoDB" id="2401875at2759"/>
<dbReference type="SUPFAM" id="SSF103456">
    <property type="entry name" value="Preprotein translocase SecE subunit"/>
    <property type="match status" value="1"/>
</dbReference>
<keyword evidence="3" id="KW-0813">Transport</keyword>
<dbReference type="GO" id="GO:0005789">
    <property type="term" value="C:endoplasmic reticulum membrane"/>
    <property type="evidence" value="ECO:0007669"/>
    <property type="project" value="UniProtKB-SubCell"/>
</dbReference>
<feature type="transmembrane region" description="Helical" evidence="10">
    <location>
        <begin position="37"/>
        <end position="58"/>
    </location>
</feature>
<dbReference type="PANTHER" id="PTHR12309">
    <property type="entry name" value="SEC61 GAMMA SUBUNIT"/>
    <property type="match status" value="1"/>
</dbReference>
<dbReference type="InterPro" id="IPR023391">
    <property type="entry name" value="Prot_translocase_SecE_dom_sf"/>
</dbReference>
<evidence type="ECO:0000256" key="5">
    <source>
        <dbReference type="ARBA" id="ARBA00022824"/>
    </source>
</evidence>
<evidence type="ECO:0000256" key="6">
    <source>
        <dbReference type="ARBA" id="ARBA00022927"/>
    </source>
</evidence>
<dbReference type="EMBL" id="UYSU01041725">
    <property type="protein sequence ID" value="VDM03313.1"/>
    <property type="molecule type" value="Genomic_DNA"/>
</dbReference>
<evidence type="ECO:0000256" key="1">
    <source>
        <dbReference type="ARBA" id="ARBA00004389"/>
    </source>
</evidence>
<evidence type="ECO:0000256" key="2">
    <source>
        <dbReference type="ARBA" id="ARBA00008274"/>
    </source>
</evidence>
<dbReference type="GO" id="GO:0006886">
    <property type="term" value="P:intracellular protein transport"/>
    <property type="evidence" value="ECO:0007669"/>
    <property type="project" value="InterPro"/>
</dbReference>
<keyword evidence="8" id="KW-0811">Translocation</keyword>
<keyword evidence="7 10" id="KW-1133">Transmembrane helix</keyword>
<keyword evidence="4 10" id="KW-0812">Transmembrane</keyword>
<evidence type="ECO:0000256" key="9">
    <source>
        <dbReference type="ARBA" id="ARBA00023136"/>
    </source>
</evidence>